<dbReference type="EMBL" id="CP000490">
    <property type="protein sequence ID" value="ABL71843.1"/>
    <property type="molecule type" value="Genomic_DNA"/>
</dbReference>
<dbReference type="eggNOG" id="ENOG5033MJ1">
    <property type="taxonomic scope" value="Bacteria"/>
</dbReference>
<dbReference type="AlphaFoldDB" id="A1B8J9"/>
<feature type="signal peptide" evidence="1">
    <location>
        <begin position="1"/>
        <end position="21"/>
    </location>
</feature>
<dbReference type="GeneID" id="93453434"/>
<dbReference type="EnsemblBacteria" id="ABL71843">
    <property type="protein sequence ID" value="ABL71843"/>
    <property type="gene ID" value="Pden_3777"/>
</dbReference>
<dbReference type="HOGENOM" id="CLU_2070815_0_0_5"/>
<dbReference type="Proteomes" id="UP000000361">
    <property type="component" value="Chromosome 2"/>
</dbReference>
<dbReference type="STRING" id="318586.Pden_3777"/>
<proteinExistence type="predicted"/>
<dbReference type="RefSeq" id="WP_011750012.1">
    <property type="nucleotide sequence ID" value="NC_008687.1"/>
</dbReference>
<feature type="chain" id="PRO_5002632409" description="Twin-arginine translocation pathway signal" evidence="1">
    <location>
        <begin position="22"/>
        <end position="118"/>
    </location>
</feature>
<keyword evidence="1" id="KW-0732">Signal</keyword>
<sequence>MNRRTLLAAAPAALAAAPASALCVIDPADTPVMRLFREWEAHAKIVISACDDHDMPEDEFEELSQRQTDIEDEIARMPPQNLRDFAAKMFARSTGGLHDLPREEDCPGLWAEARALIA</sequence>
<protein>
    <recommendedName>
        <fullName evidence="4">Twin-arginine translocation pathway signal</fullName>
    </recommendedName>
</protein>
<dbReference type="OrthoDB" id="7779120at2"/>
<organism evidence="2 3">
    <name type="scientific">Paracoccus denitrificans (strain Pd 1222)</name>
    <dbReference type="NCBI Taxonomy" id="318586"/>
    <lineage>
        <taxon>Bacteria</taxon>
        <taxon>Pseudomonadati</taxon>
        <taxon>Pseudomonadota</taxon>
        <taxon>Alphaproteobacteria</taxon>
        <taxon>Rhodobacterales</taxon>
        <taxon>Paracoccaceae</taxon>
        <taxon>Paracoccus</taxon>
    </lineage>
</organism>
<keyword evidence="3" id="KW-1185">Reference proteome</keyword>
<evidence type="ECO:0008006" key="4">
    <source>
        <dbReference type="Google" id="ProtNLM"/>
    </source>
</evidence>
<evidence type="ECO:0000256" key="1">
    <source>
        <dbReference type="SAM" id="SignalP"/>
    </source>
</evidence>
<reference evidence="3" key="1">
    <citation type="submission" date="2006-12" db="EMBL/GenBank/DDBJ databases">
        <title>Complete sequence of chromosome 2 of Paracoccus denitrificans PD1222.</title>
        <authorList>
            <person name="Copeland A."/>
            <person name="Lucas S."/>
            <person name="Lapidus A."/>
            <person name="Barry K."/>
            <person name="Detter J.C."/>
            <person name="Glavina del Rio T."/>
            <person name="Hammon N."/>
            <person name="Israni S."/>
            <person name="Dalin E."/>
            <person name="Tice H."/>
            <person name="Pitluck S."/>
            <person name="Munk A.C."/>
            <person name="Brettin T."/>
            <person name="Bruce D."/>
            <person name="Han C."/>
            <person name="Tapia R."/>
            <person name="Gilna P."/>
            <person name="Schmutz J."/>
            <person name="Larimer F."/>
            <person name="Land M."/>
            <person name="Hauser L."/>
            <person name="Kyrpides N."/>
            <person name="Lykidis A."/>
            <person name="Spiro S."/>
            <person name="Richardson D.J."/>
            <person name="Moir J.W.B."/>
            <person name="Ferguson S.J."/>
            <person name="van Spanning R.J.M."/>
            <person name="Richardson P."/>
        </authorList>
    </citation>
    <scope>NUCLEOTIDE SEQUENCE [LARGE SCALE GENOMIC DNA]</scope>
    <source>
        <strain evidence="3">Pd 1222</strain>
    </source>
</reference>
<gene>
    <name evidence="2" type="ordered locus">Pden_3777</name>
</gene>
<accession>A1B8J9</accession>
<dbReference type="KEGG" id="pde:Pden_3777"/>
<evidence type="ECO:0000313" key="3">
    <source>
        <dbReference type="Proteomes" id="UP000000361"/>
    </source>
</evidence>
<evidence type="ECO:0000313" key="2">
    <source>
        <dbReference type="EMBL" id="ABL71843.1"/>
    </source>
</evidence>
<name>A1B8J9_PARDP</name>